<dbReference type="EMBL" id="CP069213">
    <property type="protein sequence ID" value="QRH01302.1"/>
    <property type="molecule type" value="Genomic_DNA"/>
</dbReference>
<dbReference type="InterPro" id="IPR002645">
    <property type="entry name" value="STAS_dom"/>
</dbReference>
<dbReference type="InterPro" id="IPR036513">
    <property type="entry name" value="STAS_dom_sf"/>
</dbReference>
<dbReference type="InterPro" id="IPR058548">
    <property type="entry name" value="MlaB-like_STAS"/>
</dbReference>
<dbReference type="Gene3D" id="3.30.750.24">
    <property type="entry name" value="STAS domain"/>
    <property type="match status" value="1"/>
</dbReference>
<accession>A0ABX7G205</accession>
<feature type="domain" description="STAS" evidence="1">
    <location>
        <begin position="11"/>
        <end position="96"/>
    </location>
</feature>
<name>A0ABX7G205_9GAMM</name>
<evidence type="ECO:0000313" key="2">
    <source>
        <dbReference type="EMBL" id="QRH01302.1"/>
    </source>
</evidence>
<dbReference type="Pfam" id="PF13466">
    <property type="entry name" value="STAS_2"/>
    <property type="match status" value="1"/>
</dbReference>
<dbReference type="Proteomes" id="UP000596252">
    <property type="component" value="Chromosome"/>
</dbReference>
<proteinExistence type="predicted"/>
<dbReference type="SUPFAM" id="SSF52091">
    <property type="entry name" value="SpoIIaa-like"/>
    <property type="match status" value="1"/>
</dbReference>
<keyword evidence="3" id="KW-1185">Reference proteome</keyword>
<dbReference type="InterPro" id="IPR052746">
    <property type="entry name" value="MlaB_ABC_Transporter"/>
</dbReference>
<evidence type="ECO:0000259" key="1">
    <source>
        <dbReference type="PROSITE" id="PS50801"/>
    </source>
</evidence>
<sequence>MITLTQQGNTLAVAGRLDAAVVKQLWPEVATLVPADTSCLDLRQLSYSDSAGVAFLLELWQRAHSRGQSITLMSPSPQLGKLIALYDLEAFFVEEA</sequence>
<gene>
    <name evidence="2" type="ORF">JQC75_15825</name>
</gene>
<dbReference type="PANTHER" id="PTHR35849">
    <property type="entry name" value="BLR2341 PROTEIN"/>
    <property type="match status" value="1"/>
</dbReference>
<evidence type="ECO:0000313" key="3">
    <source>
        <dbReference type="Proteomes" id="UP000596252"/>
    </source>
</evidence>
<dbReference type="CDD" id="cd07043">
    <property type="entry name" value="STAS_anti-anti-sigma_factors"/>
    <property type="match status" value="1"/>
</dbReference>
<protein>
    <submittedName>
        <fullName evidence="2">STAS domain-containing protein</fullName>
    </submittedName>
</protein>
<reference evidence="2 3" key="1">
    <citation type="journal article" date="2012" name="Antonie Van Leeuwenhoek">
        <title>Shewanella litorisediminis sp. nov., a gammaproteobacterium isolated from a tidal flat sediment.</title>
        <authorList>
            <person name="Lee M.H."/>
            <person name="Yoon J.H."/>
        </authorList>
    </citation>
    <scope>NUCLEOTIDE SEQUENCE [LARGE SCALE GENOMIC DNA]</scope>
    <source>
        <strain evidence="2 3">SMK1-12</strain>
    </source>
</reference>
<organism evidence="2 3">
    <name type="scientific">Shewanella litorisediminis</name>
    <dbReference type="NCBI Taxonomy" id="1173586"/>
    <lineage>
        <taxon>Bacteria</taxon>
        <taxon>Pseudomonadati</taxon>
        <taxon>Pseudomonadota</taxon>
        <taxon>Gammaproteobacteria</taxon>
        <taxon>Alteromonadales</taxon>
        <taxon>Shewanellaceae</taxon>
        <taxon>Shewanella</taxon>
    </lineage>
</organism>
<dbReference type="RefSeq" id="WP_203324985.1">
    <property type="nucleotide sequence ID" value="NZ_CP069213.1"/>
</dbReference>
<dbReference type="PANTHER" id="PTHR35849:SF1">
    <property type="entry name" value="INTERMEMBRANE PHOSPHOLIPID TRANSPORT SYSTEM BINDING PROTEIN MLAB"/>
    <property type="match status" value="1"/>
</dbReference>
<dbReference type="PROSITE" id="PS50801">
    <property type="entry name" value="STAS"/>
    <property type="match status" value="1"/>
</dbReference>